<dbReference type="GO" id="GO:0016805">
    <property type="term" value="F:dipeptidase activity"/>
    <property type="evidence" value="ECO:0007669"/>
    <property type="project" value="TreeGrafter"/>
</dbReference>
<feature type="domain" description="Peptidase M20 dimerisation" evidence="2">
    <location>
        <begin position="188"/>
        <end position="280"/>
    </location>
</feature>
<dbReference type="InterPro" id="IPR017145">
    <property type="entry name" value="Aminobenzoyl-glu_utiliz_pB"/>
</dbReference>
<dbReference type="Gene3D" id="3.30.70.360">
    <property type="match status" value="1"/>
</dbReference>
<proteinExistence type="predicted"/>
<dbReference type="PANTHER" id="PTHR30575:SF0">
    <property type="entry name" value="XAA-ARG DIPEPTIDASE"/>
    <property type="match status" value="1"/>
</dbReference>
<dbReference type="AlphaFoldDB" id="A0AAE7TFM1"/>
<dbReference type="Gene3D" id="3.40.630.10">
    <property type="entry name" value="Zn peptidases"/>
    <property type="match status" value="1"/>
</dbReference>
<dbReference type="GO" id="GO:0005737">
    <property type="term" value="C:cytoplasm"/>
    <property type="evidence" value="ECO:0007669"/>
    <property type="project" value="TreeGrafter"/>
</dbReference>
<gene>
    <name evidence="3" type="ORF">WN72_10060</name>
</gene>
<sequence>MRKNSKPVWDRVEAHKSKFYELSDRIWDRPEENYQEFFACGEHRRALISEGFTVSEGLADIPTAIMGEAGTGGPLIAILGEYDALPGLSQQAGVAEKIPVVPGGSGHGCGHNLLGSASLLAVVALKDWLAQTGLPGRVRYYGCPAEEGGSSKSFLVRAGAFDDVDIAISWHPSTFTGVFSPVSLACVEMEFTFDGRASHASVAPHLGRSALDAVELMNVGVNYMREHMPSSARIHYALIDGGGLAPNVVQPRAVVRHLVRARDLNGMWSLVERVKKIAEGAALMTETTVSVKQLSGEANLVANPPLEEAMQANLLDLGGAGFDSVDIEFAKKIQETLTPEDIRSSFGRVGLPVGTDALCEQVFPLYGSSTDSLGSTDVGTVSWVVPTVQCRAASFAVGTPFHSWQLVAQGKSPAAHKGLALAAKAMAGLAADVLSNEDLLSAAKEAFATFRSQNPFKNPVGAETKPSLEMAKY</sequence>
<dbReference type="PIRSF" id="PIRSF037227">
    <property type="entry name" value="Aminobenzoyl-glu_utiliz_pB"/>
    <property type="match status" value="1"/>
</dbReference>
<evidence type="ECO:0000259" key="2">
    <source>
        <dbReference type="Pfam" id="PF07687"/>
    </source>
</evidence>
<dbReference type="InterPro" id="IPR052030">
    <property type="entry name" value="Peptidase_M20/M20A_hydrolases"/>
</dbReference>
<dbReference type="GO" id="GO:0046657">
    <property type="term" value="P:folic acid catabolic process"/>
    <property type="evidence" value="ECO:0007669"/>
    <property type="project" value="TreeGrafter"/>
</dbReference>
<evidence type="ECO:0000256" key="1">
    <source>
        <dbReference type="ARBA" id="ARBA00022801"/>
    </source>
</evidence>
<dbReference type="Pfam" id="PF07687">
    <property type="entry name" value="M20_dimer"/>
    <property type="match status" value="1"/>
</dbReference>
<dbReference type="Proteomes" id="UP000594015">
    <property type="component" value="Chromosome"/>
</dbReference>
<dbReference type="InterPro" id="IPR002933">
    <property type="entry name" value="Peptidase_M20"/>
</dbReference>
<dbReference type="EMBL" id="CP030050">
    <property type="protein sequence ID" value="QOZ66655.1"/>
    <property type="molecule type" value="Genomic_DNA"/>
</dbReference>
<reference evidence="3 4" key="1">
    <citation type="submission" date="2018-06" db="EMBL/GenBank/DDBJ databases">
        <title>Comparative genomics of Bradyrhizobium nodulating Arachidis hypogaea.</title>
        <authorList>
            <person name="Li Y."/>
        </authorList>
    </citation>
    <scope>NUCLEOTIDE SEQUENCE [LARGE SCALE GENOMIC DNA]</scope>
    <source>
        <strain evidence="3 4">CCBAU 051107</strain>
    </source>
</reference>
<dbReference type="InterPro" id="IPR017439">
    <property type="entry name" value="Amidohydrolase"/>
</dbReference>
<evidence type="ECO:0000313" key="3">
    <source>
        <dbReference type="EMBL" id="QOZ66655.1"/>
    </source>
</evidence>
<accession>A0AAE7TFM1</accession>
<dbReference type="PANTHER" id="PTHR30575">
    <property type="entry name" value="PEPTIDASE M20"/>
    <property type="match status" value="1"/>
</dbReference>
<dbReference type="FunFam" id="3.30.70.360:FF:000004">
    <property type="entry name" value="Peptidase M20 domain-containing protein 2"/>
    <property type="match status" value="1"/>
</dbReference>
<evidence type="ECO:0000313" key="4">
    <source>
        <dbReference type="Proteomes" id="UP000594015"/>
    </source>
</evidence>
<dbReference type="SUPFAM" id="SSF53187">
    <property type="entry name" value="Zn-dependent exopeptidases"/>
    <property type="match status" value="1"/>
</dbReference>
<dbReference type="InterPro" id="IPR036264">
    <property type="entry name" value="Bact_exopeptidase_dim_dom"/>
</dbReference>
<organism evidence="3 4">
    <name type="scientific">Bradyrhizobium arachidis</name>
    <dbReference type="NCBI Taxonomy" id="858423"/>
    <lineage>
        <taxon>Bacteria</taxon>
        <taxon>Pseudomonadati</taxon>
        <taxon>Pseudomonadota</taxon>
        <taxon>Alphaproteobacteria</taxon>
        <taxon>Hyphomicrobiales</taxon>
        <taxon>Nitrobacteraceae</taxon>
        <taxon>Bradyrhizobium</taxon>
    </lineage>
</organism>
<name>A0AAE7TFM1_9BRAD</name>
<dbReference type="Pfam" id="PF01546">
    <property type="entry name" value="Peptidase_M20"/>
    <property type="match status" value="1"/>
</dbReference>
<keyword evidence="1" id="KW-0378">Hydrolase</keyword>
<dbReference type="CDD" id="cd05673">
    <property type="entry name" value="M20_Acy1L2_AbgB"/>
    <property type="match status" value="1"/>
</dbReference>
<protein>
    <submittedName>
        <fullName evidence="3">Amidohydrolase</fullName>
    </submittedName>
</protein>
<dbReference type="KEGG" id="barh:WN72_10060"/>
<dbReference type="SUPFAM" id="SSF55031">
    <property type="entry name" value="Bacterial exopeptidase dimerisation domain"/>
    <property type="match status" value="1"/>
</dbReference>
<dbReference type="RefSeq" id="WP_092220880.1">
    <property type="nucleotide sequence ID" value="NZ_CP030050.1"/>
</dbReference>
<dbReference type="GO" id="GO:0071713">
    <property type="term" value="F:para-aminobenzoyl-glutamate hydrolase activity"/>
    <property type="evidence" value="ECO:0007669"/>
    <property type="project" value="TreeGrafter"/>
</dbReference>
<dbReference type="NCBIfam" id="TIGR01891">
    <property type="entry name" value="amidohydrolases"/>
    <property type="match status" value="1"/>
</dbReference>
<dbReference type="InterPro" id="IPR011650">
    <property type="entry name" value="Peptidase_M20_dimer"/>
</dbReference>